<dbReference type="InterPro" id="IPR036291">
    <property type="entry name" value="NAD(P)-bd_dom_sf"/>
</dbReference>
<evidence type="ECO:0000256" key="5">
    <source>
        <dbReference type="ARBA" id="ARBA00023027"/>
    </source>
</evidence>
<proteinExistence type="inferred from homology"/>
<sequence>MNKYKLVIVGSGSLGSIIAKVVAQDMKEKYDILGILSGRRENAIKLADEIGCKAYKSLSEMIDDRPDYVIEAASPGVFKEIGVEILASRISLIPLSVGALADKEFYKNIKRTALENNCRVHIPPGAVGGFDVLGASMLMEDGDVSITTEKSPESLEGAPFLKNKEFSKEKTEEIFSGYAKEAIEHFPKNVNVAVATALATTGVENTKVLIKSIPGTKSNRHTIKLKAETVNVTIAIETMPSKNNPKSSALAAYSVIGLLKNLVAPIAF</sequence>
<dbReference type="PANTHER" id="PTHR31873:SF6">
    <property type="entry name" value="ASPARTATE DEHYDROGENASE DOMAIN-CONTAINING PROTEIN"/>
    <property type="match status" value="1"/>
</dbReference>
<evidence type="ECO:0000313" key="9">
    <source>
        <dbReference type="EMBL" id="SHF43821.1"/>
    </source>
</evidence>
<dbReference type="InterPro" id="IPR011182">
    <property type="entry name" value="L-Asp_DH"/>
</dbReference>
<evidence type="ECO:0000313" key="10">
    <source>
        <dbReference type="Proteomes" id="UP000183945"/>
    </source>
</evidence>
<protein>
    <recommendedName>
        <fullName evidence="6">L-aspartate dehydrogenase</fullName>
        <ecNumber evidence="6">1.4.1.21</ecNumber>
    </recommendedName>
</protein>
<dbReference type="RefSeq" id="WP_072875675.1">
    <property type="nucleotide sequence ID" value="NZ_FQVT01000001.1"/>
</dbReference>
<evidence type="ECO:0000256" key="1">
    <source>
        <dbReference type="ARBA" id="ARBA00008331"/>
    </source>
</evidence>
<dbReference type="Pfam" id="PF01958">
    <property type="entry name" value="Asp_DH_C"/>
    <property type="match status" value="1"/>
</dbReference>
<evidence type="ECO:0000259" key="7">
    <source>
        <dbReference type="Pfam" id="PF01958"/>
    </source>
</evidence>
<feature type="active site" evidence="6">
    <location>
        <position position="221"/>
    </location>
</feature>
<keyword evidence="4 6" id="KW-0560">Oxidoreductase</keyword>
<dbReference type="GO" id="GO:0051287">
    <property type="term" value="F:NAD binding"/>
    <property type="evidence" value="ECO:0007669"/>
    <property type="project" value="UniProtKB-UniRule"/>
</dbReference>
<feature type="binding site" evidence="6">
    <location>
        <position position="126"/>
    </location>
    <ligand>
        <name>NAD(+)</name>
        <dbReference type="ChEBI" id="CHEBI:57540"/>
    </ligand>
</feature>
<dbReference type="AlphaFoldDB" id="A0A1M5BMT6"/>
<dbReference type="UniPathway" id="UPA00253">
    <property type="reaction ID" value="UER00456"/>
</dbReference>
<dbReference type="PIRSF" id="PIRSF005227">
    <property type="entry name" value="Asp_dh_NAD_syn"/>
    <property type="match status" value="1"/>
</dbReference>
<organism evidence="9 10">
    <name type="scientific">Salegentibacter echinorum</name>
    <dbReference type="NCBI Taxonomy" id="1073325"/>
    <lineage>
        <taxon>Bacteria</taxon>
        <taxon>Pseudomonadati</taxon>
        <taxon>Bacteroidota</taxon>
        <taxon>Flavobacteriia</taxon>
        <taxon>Flavobacteriales</taxon>
        <taxon>Flavobacteriaceae</taxon>
        <taxon>Salegentibacter</taxon>
    </lineage>
</organism>
<dbReference type="EC" id="1.4.1.21" evidence="6"/>
<dbReference type="GO" id="GO:0009435">
    <property type="term" value="P:NAD+ biosynthetic process"/>
    <property type="evidence" value="ECO:0007669"/>
    <property type="project" value="UniProtKB-UniRule"/>
</dbReference>
<dbReference type="Gene3D" id="3.30.360.10">
    <property type="entry name" value="Dihydrodipicolinate Reductase, domain 2"/>
    <property type="match status" value="1"/>
</dbReference>
<dbReference type="GO" id="GO:0033735">
    <property type="term" value="F:aspartate dehydrogenase [NAD(P)+] activity"/>
    <property type="evidence" value="ECO:0007669"/>
    <property type="project" value="UniProtKB-EC"/>
</dbReference>
<comment type="function">
    <text evidence="6">Specifically catalyzes the NAD or NADP-dependent dehydrogenation of L-aspartate to iminoaspartate.</text>
</comment>
<feature type="domain" description="Aspartate dehydrogenase" evidence="7">
    <location>
        <begin position="170"/>
        <end position="256"/>
    </location>
</feature>
<evidence type="ECO:0000256" key="6">
    <source>
        <dbReference type="HAMAP-Rule" id="MF_01265"/>
    </source>
</evidence>
<feature type="domain" description="Aspartate/homoserine dehydrogenase NAD-binding" evidence="8">
    <location>
        <begin position="10"/>
        <end position="123"/>
    </location>
</feature>
<dbReference type="HAMAP" id="MF_01265">
    <property type="entry name" value="NadX"/>
    <property type="match status" value="1"/>
</dbReference>
<dbReference type="Proteomes" id="UP000183945">
    <property type="component" value="Unassembled WGS sequence"/>
</dbReference>
<dbReference type="Pfam" id="PF03447">
    <property type="entry name" value="NAD_binding_3"/>
    <property type="match status" value="1"/>
</dbReference>
<dbReference type="Gene3D" id="3.40.50.720">
    <property type="entry name" value="NAD(P)-binding Rossmann-like Domain"/>
    <property type="match status" value="1"/>
</dbReference>
<dbReference type="GO" id="GO:0016639">
    <property type="term" value="F:oxidoreductase activity, acting on the CH-NH2 group of donors, NAD or NADP as acceptor"/>
    <property type="evidence" value="ECO:0007669"/>
    <property type="project" value="UniProtKB-UniRule"/>
</dbReference>
<comment type="catalytic activity">
    <reaction evidence="6">
        <text>L-aspartate + NAD(+) + H2O = oxaloacetate + NH4(+) + NADH + H(+)</text>
        <dbReference type="Rhea" id="RHEA:11788"/>
        <dbReference type="ChEBI" id="CHEBI:15377"/>
        <dbReference type="ChEBI" id="CHEBI:15378"/>
        <dbReference type="ChEBI" id="CHEBI:16452"/>
        <dbReference type="ChEBI" id="CHEBI:28938"/>
        <dbReference type="ChEBI" id="CHEBI:29991"/>
        <dbReference type="ChEBI" id="CHEBI:57540"/>
        <dbReference type="ChEBI" id="CHEBI:57945"/>
        <dbReference type="EC" id="1.4.1.21"/>
    </reaction>
</comment>
<comment type="pathway">
    <text evidence="6">Cofactor biosynthesis; NAD(+) biosynthesis; iminoaspartate from L-aspartate (dehydrogenase route): step 1/1.</text>
</comment>
<dbReference type="SUPFAM" id="SSF55347">
    <property type="entry name" value="Glyceraldehyde-3-phosphate dehydrogenase-like, C-terminal domain"/>
    <property type="match status" value="1"/>
</dbReference>
<dbReference type="InterPro" id="IPR020626">
    <property type="entry name" value="Asp_DH_prok"/>
</dbReference>
<evidence type="ECO:0000256" key="3">
    <source>
        <dbReference type="ARBA" id="ARBA00022857"/>
    </source>
</evidence>
<comment type="miscellaneous">
    <text evidence="6">The iminoaspartate product is unstable in aqueous solution and can decompose to oxaloacetate and ammonia.</text>
</comment>
<name>A0A1M5BMT6_SALEC</name>
<dbReference type="SUPFAM" id="SSF51735">
    <property type="entry name" value="NAD(P)-binding Rossmann-fold domains"/>
    <property type="match status" value="1"/>
</dbReference>
<keyword evidence="5 6" id="KW-0520">NAD</keyword>
<dbReference type="GO" id="GO:0050661">
    <property type="term" value="F:NADP binding"/>
    <property type="evidence" value="ECO:0007669"/>
    <property type="project" value="UniProtKB-UniRule"/>
</dbReference>
<comment type="catalytic activity">
    <reaction evidence="6">
        <text>L-aspartate + NADP(+) + H2O = oxaloacetate + NH4(+) + NADPH + H(+)</text>
        <dbReference type="Rhea" id="RHEA:11784"/>
        <dbReference type="ChEBI" id="CHEBI:15377"/>
        <dbReference type="ChEBI" id="CHEBI:15378"/>
        <dbReference type="ChEBI" id="CHEBI:16452"/>
        <dbReference type="ChEBI" id="CHEBI:28938"/>
        <dbReference type="ChEBI" id="CHEBI:29991"/>
        <dbReference type="ChEBI" id="CHEBI:57783"/>
        <dbReference type="ChEBI" id="CHEBI:58349"/>
        <dbReference type="EC" id="1.4.1.21"/>
    </reaction>
</comment>
<dbReference type="EMBL" id="FQVT01000001">
    <property type="protein sequence ID" value="SHF43821.1"/>
    <property type="molecule type" value="Genomic_DNA"/>
</dbReference>
<feature type="binding site" evidence="6">
    <location>
        <position position="191"/>
    </location>
    <ligand>
        <name>NAD(+)</name>
        <dbReference type="ChEBI" id="CHEBI:57540"/>
    </ligand>
</feature>
<dbReference type="InterPro" id="IPR005106">
    <property type="entry name" value="Asp/hSer_DH_NAD-bd"/>
</dbReference>
<evidence type="ECO:0000256" key="2">
    <source>
        <dbReference type="ARBA" id="ARBA00022642"/>
    </source>
</evidence>
<evidence type="ECO:0000256" key="4">
    <source>
        <dbReference type="ARBA" id="ARBA00023002"/>
    </source>
</evidence>
<dbReference type="PANTHER" id="PTHR31873">
    <property type="entry name" value="L-ASPARTATE DEHYDROGENASE-RELATED"/>
    <property type="match status" value="1"/>
</dbReference>
<keyword evidence="10" id="KW-1185">Reference proteome</keyword>
<gene>
    <name evidence="6" type="primary">nadX</name>
    <name evidence="9" type="ORF">SAMN05444483_101104</name>
</gene>
<dbReference type="OrthoDB" id="1906017at2"/>
<keyword evidence="3 6" id="KW-0521">NADP</keyword>
<dbReference type="InterPro" id="IPR002811">
    <property type="entry name" value="Asp_DH"/>
</dbReference>
<accession>A0A1M5BMT6</accession>
<comment type="similarity">
    <text evidence="1 6">Belongs to the L-aspartate dehydrogenase family.</text>
</comment>
<keyword evidence="2 6" id="KW-0662">Pyridine nucleotide biosynthesis</keyword>
<reference evidence="10" key="1">
    <citation type="submission" date="2016-11" db="EMBL/GenBank/DDBJ databases">
        <authorList>
            <person name="Varghese N."/>
            <person name="Submissions S."/>
        </authorList>
    </citation>
    <scope>NUCLEOTIDE SEQUENCE [LARGE SCALE GENOMIC DNA]</scope>
    <source>
        <strain evidence="10">DSM 24579</strain>
    </source>
</reference>
<dbReference type="STRING" id="1073325.SAMN05444483_101104"/>
<evidence type="ECO:0000259" key="8">
    <source>
        <dbReference type="Pfam" id="PF03447"/>
    </source>
</evidence>